<dbReference type="GO" id="GO:0046872">
    <property type="term" value="F:metal ion binding"/>
    <property type="evidence" value="ECO:0007669"/>
    <property type="project" value="UniProtKB-KW"/>
</dbReference>
<dbReference type="OMA" id="HARTFNL"/>
<evidence type="ECO:0000256" key="1">
    <source>
        <dbReference type="ARBA" id="ARBA00008056"/>
    </source>
</evidence>
<accession>M0ZQP0</accession>
<protein>
    <submittedName>
        <fullName evidence="6">Desacetoxyvindoline 4-hydroxylase</fullName>
    </submittedName>
</protein>
<dbReference type="InterPro" id="IPR044861">
    <property type="entry name" value="IPNS-like_FE2OG_OXY"/>
</dbReference>
<keyword evidence="4" id="KW-0408">Iron</keyword>
<dbReference type="Proteomes" id="UP000011115">
    <property type="component" value="Unassembled WGS sequence"/>
</dbReference>
<evidence type="ECO:0000256" key="3">
    <source>
        <dbReference type="ARBA" id="ARBA00023002"/>
    </source>
</evidence>
<keyword evidence="7" id="KW-1185">Reference proteome</keyword>
<evidence type="ECO:0000313" key="6">
    <source>
        <dbReference type="EnsemblPlants" id="PGSC0003DMT400005999"/>
    </source>
</evidence>
<dbReference type="PANTHER" id="PTHR10209:SF791">
    <property type="entry name" value="1-AMINOCYCLOPROPANE-1-CARBOXYLATE OXIDASE HOMOLOG 1"/>
    <property type="match status" value="1"/>
</dbReference>
<reference evidence="7" key="1">
    <citation type="journal article" date="2011" name="Nature">
        <title>Genome sequence and analysis of the tuber crop potato.</title>
        <authorList>
            <consortium name="The Potato Genome Sequencing Consortium"/>
        </authorList>
    </citation>
    <scope>NUCLEOTIDE SEQUENCE [LARGE SCALE GENOMIC DNA]</scope>
    <source>
        <strain evidence="7">cv. DM1-3 516 R44</strain>
    </source>
</reference>
<dbReference type="HOGENOM" id="CLU_010119_0_2_1"/>
<reference evidence="6" key="2">
    <citation type="submission" date="2015-06" db="UniProtKB">
        <authorList>
            <consortium name="EnsemblPlants"/>
        </authorList>
    </citation>
    <scope>IDENTIFICATION</scope>
    <source>
        <strain evidence="6">DM1-3 516 R44</strain>
    </source>
</reference>
<name>M0ZQP0_SOLTU</name>
<keyword evidence="2" id="KW-0479">Metal-binding</keyword>
<dbReference type="InterPro" id="IPR027443">
    <property type="entry name" value="IPNS-like_sf"/>
</dbReference>
<dbReference type="Pfam" id="PF03171">
    <property type="entry name" value="2OG-FeII_Oxy"/>
    <property type="match status" value="1"/>
</dbReference>
<evidence type="ECO:0000256" key="2">
    <source>
        <dbReference type="ARBA" id="ARBA00022723"/>
    </source>
</evidence>
<dbReference type="eggNOG" id="KOG0143">
    <property type="taxonomic scope" value="Eukaryota"/>
</dbReference>
<dbReference type="GO" id="GO:0016491">
    <property type="term" value="F:oxidoreductase activity"/>
    <property type="evidence" value="ECO:0007669"/>
    <property type="project" value="UniProtKB-KW"/>
</dbReference>
<keyword evidence="3" id="KW-0560">Oxidoreductase</keyword>
<dbReference type="Gene3D" id="2.60.120.330">
    <property type="entry name" value="B-lactam Antibiotic, Isopenicillin N Synthase, Chain"/>
    <property type="match status" value="1"/>
</dbReference>
<evidence type="ECO:0000256" key="4">
    <source>
        <dbReference type="ARBA" id="ARBA00023004"/>
    </source>
</evidence>
<dbReference type="Gramene" id="PGSC0003DMT400005999">
    <property type="protein sequence ID" value="PGSC0003DMT400005999"/>
    <property type="gene ID" value="PGSC0003DMG400002333"/>
</dbReference>
<evidence type="ECO:0000259" key="5">
    <source>
        <dbReference type="Pfam" id="PF03171"/>
    </source>
</evidence>
<proteinExistence type="inferred from homology"/>
<dbReference type="SUPFAM" id="SSF51197">
    <property type="entry name" value="Clavaminate synthase-like"/>
    <property type="match status" value="1"/>
</dbReference>
<dbReference type="AlphaFoldDB" id="M0ZQP0"/>
<dbReference type="PANTHER" id="PTHR10209">
    <property type="entry name" value="OXIDOREDUCTASE, 2OG-FE II OXYGENASE FAMILY PROTEIN"/>
    <property type="match status" value="1"/>
</dbReference>
<dbReference type="PaxDb" id="4113-PGSC0003DMT400005999"/>
<organism evidence="6 7">
    <name type="scientific">Solanum tuberosum</name>
    <name type="common">Potato</name>
    <dbReference type="NCBI Taxonomy" id="4113"/>
    <lineage>
        <taxon>Eukaryota</taxon>
        <taxon>Viridiplantae</taxon>
        <taxon>Streptophyta</taxon>
        <taxon>Embryophyta</taxon>
        <taxon>Tracheophyta</taxon>
        <taxon>Spermatophyta</taxon>
        <taxon>Magnoliopsida</taxon>
        <taxon>eudicotyledons</taxon>
        <taxon>Gunneridae</taxon>
        <taxon>Pentapetalae</taxon>
        <taxon>asterids</taxon>
        <taxon>lamiids</taxon>
        <taxon>Solanales</taxon>
        <taxon>Solanaceae</taxon>
        <taxon>Solanoideae</taxon>
        <taxon>Solaneae</taxon>
        <taxon>Solanum</taxon>
    </lineage>
</organism>
<comment type="similarity">
    <text evidence="1">Belongs to the iron/ascorbate-dependent oxidoreductase family.</text>
</comment>
<dbReference type="InParanoid" id="M0ZQP0"/>
<evidence type="ECO:0000313" key="7">
    <source>
        <dbReference type="Proteomes" id="UP000011115"/>
    </source>
</evidence>
<dbReference type="EnsemblPlants" id="PGSC0003DMT400005999">
    <property type="protein sequence ID" value="PGSC0003DMT400005999"/>
    <property type="gene ID" value="PGSC0003DMG400002333"/>
</dbReference>
<sequence>MVISSTENLEATVNQTSNYEKMSIDKMDPVKNKKVVEKLRDASDTWGFFQVVNHAANWRDYIFFKMAHYPPSPEEFPRPCREILMDYSKHMMKLGCSLLGLLSEGLGLDHFHLKDMDCAEGLGVLALYYPACPQPELTIGTNKYSAVFLQDHIGGLQVLHQNQWVDVPPTRGALVVKIGDLLQASSLFIF</sequence>
<feature type="domain" description="Isopenicillin N synthase-like Fe(2+) 2OG dioxygenase" evidence="5">
    <location>
        <begin position="126"/>
        <end position="184"/>
    </location>
</feature>